<dbReference type="NCBIfam" id="TIGR00400">
    <property type="entry name" value="mgtE"/>
    <property type="match status" value="1"/>
</dbReference>
<keyword evidence="8" id="KW-0129">CBS domain</keyword>
<keyword evidence="9" id="KW-1003">Cell membrane</keyword>
<comment type="function">
    <text evidence="9">Acts as a magnesium transporter.</text>
</comment>
<feature type="transmembrane region" description="Helical" evidence="9">
    <location>
        <begin position="433"/>
        <end position="456"/>
    </location>
</feature>
<keyword evidence="4 9" id="KW-0812">Transmembrane</keyword>
<dbReference type="SMART" id="SM00116">
    <property type="entry name" value="CBS"/>
    <property type="match status" value="2"/>
</dbReference>
<dbReference type="SMART" id="SM00924">
    <property type="entry name" value="MgtE_N"/>
    <property type="match status" value="1"/>
</dbReference>
<dbReference type="PANTHER" id="PTHR43773:SF1">
    <property type="entry name" value="MAGNESIUM TRANSPORTER MGTE"/>
    <property type="match status" value="1"/>
</dbReference>
<dbReference type="SUPFAM" id="SSF161093">
    <property type="entry name" value="MgtE membrane domain-like"/>
    <property type="match status" value="1"/>
</dbReference>
<dbReference type="SUPFAM" id="SSF54631">
    <property type="entry name" value="CBS-domain pair"/>
    <property type="match status" value="1"/>
</dbReference>
<evidence type="ECO:0000256" key="7">
    <source>
        <dbReference type="ARBA" id="ARBA00023136"/>
    </source>
</evidence>
<dbReference type="EMBL" id="QEWR01000006">
    <property type="protein sequence ID" value="PWD82374.1"/>
    <property type="molecule type" value="Genomic_DNA"/>
</dbReference>
<keyword evidence="12" id="KW-1185">Reference proteome</keyword>
<dbReference type="InterPro" id="IPR046342">
    <property type="entry name" value="CBS_dom_sf"/>
</dbReference>
<organism evidence="11 12">
    <name type="scientific">Ignatzschineria indica</name>
    <dbReference type="NCBI Taxonomy" id="472583"/>
    <lineage>
        <taxon>Bacteria</taxon>
        <taxon>Pseudomonadati</taxon>
        <taxon>Pseudomonadota</taxon>
        <taxon>Gammaproteobacteria</taxon>
        <taxon>Cardiobacteriales</taxon>
        <taxon>Ignatzschineriaceae</taxon>
        <taxon>Ignatzschineria</taxon>
    </lineage>
</organism>
<evidence type="ECO:0000313" key="11">
    <source>
        <dbReference type="EMBL" id="PWD82374.1"/>
    </source>
</evidence>
<dbReference type="CDD" id="cd04606">
    <property type="entry name" value="CBS_pair_Mg_transporter"/>
    <property type="match status" value="1"/>
</dbReference>
<dbReference type="GO" id="GO:0046872">
    <property type="term" value="F:metal ion binding"/>
    <property type="evidence" value="ECO:0007669"/>
    <property type="project" value="UniProtKB-KW"/>
</dbReference>
<keyword evidence="9" id="KW-0479">Metal-binding</keyword>
<dbReference type="InterPro" id="IPR036739">
    <property type="entry name" value="SLC41_membr_dom_sf"/>
</dbReference>
<reference evidence="11 12" key="1">
    <citation type="journal article" date="2018" name="Genome Announc.">
        <title>Ignatzschineria cameli sp. nov., isolated from necrotic foot tissue of dromedaries (Camelus dromedarius) and associated maggots (Wohlfahrtia species) in Dubai.</title>
        <authorList>
            <person name="Tsang C.C."/>
            <person name="Tang J.Y."/>
            <person name="Fong J.Y."/>
            <person name="Kinne J."/>
            <person name="Lee H.H."/>
            <person name="Joseph M."/>
            <person name="Jose S."/>
            <person name="Schuster R.K."/>
            <person name="Tang Y."/>
            <person name="Sivakumar S."/>
            <person name="Chen J.H."/>
            <person name="Teng J.L."/>
            <person name="Lau S.K."/>
            <person name="Wernery U."/>
            <person name="Woo P.C."/>
        </authorList>
    </citation>
    <scope>NUCLEOTIDE SEQUENCE [LARGE SCALE GENOMIC DNA]</scope>
    <source>
        <strain evidence="11 12">KCTC 22643</strain>
    </source>
</reference>
<dbReference type="Proteomes" id="UP000244948">
    <property type="component" value="Unassembled WGS sequence"/>
</dbReference>
<keyword evidence="5 9" id="KW-0460">Magnesium</keyword>
<dbReference type="Pfam" id="PF00571">
    <property type="entry name" value="CBS"/>
    <property type="match status" value="2"/>
</dbReference>
<comment type="similarity">
    <text evidence="2 9">Belongs to the SLC41A transporter family.</text>
</comment>
<dbReference type="InterPro" id="IPR006669">
    <property type="entry name" value="MgtE_transporter"/>
</dbReference>
<dbReference type="InterPro" id="IPR006667">
    <property type="entry name" value="SLC41_membr_dom"/>
</dbReference>
<name>A0A2U2AI90_9GAMM</name>
<evidence type="ECO:0000256" key="1">
    <source>
        <dbReference type="ARBA" id="ARBA00004141"/>
    </source>
</evidence>
<accession>A0A2U2AI90</accession>
<proteinExistence type="inferred from homology"/>
<dbReference type="RefSeq" id="WP_109236765.1">
    <property type="nucleotide sequence ID" value="NZ_BMXZ01000005.1"/>
</dbReference>
<dbReference type="InterPro" id="IPR006668">
    <property type="entry name" value="Mg_transptr_MgtE_intracell_dom"/>
</dbReference>
<evidence type="ECO:0000256" key="4">
    <source>
        <dbReference type="ARBA" id="ARBA00022692"/>
    </source>
</evidence>
<dbReference type="SUPFAM" id="SSF158791">
    <property type="entry name" value="MgtE N-terminal domain-like"/>
    <property type="match status" value="1"/>
</dbReference>
<gene>
    <name evidence="11" type="primary">mgtE</name>
    <name evidence="11" type="ORF">DC082_09450</name>
</gene>
<evidence type="ECO:0000256" key="2">
    <source>
        <dbReference type="ARBA" id="ARBA00009749"/>
    </source>
</evidence>
<dbReference type="Pfam" id="PF03448">
    <property type="entry name" value="MgtE_N"/>
    <property type="match status" value="1"/>
</dbReference>
<evidence type="ECO:0000256" key="8">
    <source>
        <dbReference type="PROSITE-ProRule" id="PRU00703"/>
    </source>
</evidence>
<dbReference type="GO" id="GO:0015095">
    <property type="term" value="F:magnesium ion transmembrane transporter activity"/>
    <property type="evidence" value="ECO:0007669"/>
    <property type="project" value="UniProtKB-UniRule"/>
</dbReference>
<sequence length="468" mass="52234">MVTYESNNLYQILQPIIEDKRYQAFEELVDSSQPIDMADALELFPTESIIPLLEKLPAEKLTELYPHFEEEEKVKIIPHLNIETLQTLLNRLLSDEQVTLYLTLSKEQRDILMPTLSKEEREAIITLSSYPEESIGSIASADYVSVTADGTVSDIWHKVRQDAKTKEALSQIYITDEYRHLIGVVSLQDILLSKDSDLIRDIMDTDVIQAKASENSQVAIALIERYDLPALPVTDNNGHLIGIVTIEDAMEKLRETAAGAFAKLGGNVAMTGPELDYQYSSFWRMFRVRGFWLVILTIFGVFTSTFVARQEEILSEVIILAAFLAPIVDMGGNTGSQSATLVIRSMALGDIHLKWKDIWFIIKKEIPVALALGVMVALVEVVLAFFFKSGISINVLMVVGFSMITVTFMGGLFGIMLPFIAKRFNVDPATLSSPMLTSIMDFLGVVIYFGFAYWFLSDLLVEAAAVVG</sequence>
<feature type="domain" description="CBS" evidence="10">
    <location>
        <begin position="203"/>
        <end position="259"/>
    </location>
</feature>
<evidence type="ECO:0000256" key="3">
    <source>
        <dbReference type="ARBA" id="ARBA00022448"/>
    </source>
</evidence>
<dbReference type="PANTHER" id="PTHR43773">
    <property type="entry name" value="MAGNESIUM TRANSPORTER MGTE"/>
    <property type="match status" value="1"/>
</dbReference>
<dbReference type="InterPro" id="IPR038076">
    <property type="entry name" value="MgtE_N_sf"/>
</dbReference>
<comment type="caution">
    <text evidence="11">The sequence shown here is derived from an EMBL/GenBank/DDBJ whole genome shotgun (WGS) entry which is preliminary data.</text>
</comment>
<feature type="transmembrane region" description="Helical" evidence="9">
    <location>
        <begin position="366"/>
        <end position="387"/>
    </location>
</feature>
<comment type="subunit">
    <text evidence="9">Homodimer.</text>
</comment>
<evidence type="ECO:0000256" key="6">
    <source>
        <dbReference type="ARBA" id="ARBA00022989"/>
    </source>
</evidence>
<protein>
    <recommendedName>
        <fullName evidence="9">Magnesium transporter MgtE</fullName>
    </recommendedName>
</protein>
<evidence type="ECO:0000256" key="5">
    <source>
        <dbReference type="ARBA" id="ARBA00022842"/>
    </source>
</evidence>
<evidence type="ECO:0000259" key="10">
    <source>
        <dbReference type="PROSITE" id="PS51371"/>
    </source>
</evidence>
<keyword evidence="6 9" id="KW-1133">Transmembrane helix</keyword>
<feature type="transmembrane region" description="Helical" evidence="9">
    <location>
        <begin position="393"/>
        <end position="421"/>
    </location>
</feature>
<feature type="domain" description="CBS" evidence="10">
    <location>
        <begin position="139"/>
        <end position="202"/>
    </location>
</feature>
<evidence type="ECO:0000313" key="12">
    <source>
        <dbReference type="Proteomes" id="UP000244948"/>
    </source>
</evidence>
<comment type="subcellular location">
    <subcellularLocation>
        <location evidence="9">Cell membrane</location>
        <topology evidence="9">Multi-pass membrane protein</topology>
    </subcellularLocation>
    <subcellularLocation>
        <location evidence="1">Membrane</location>
        <topology evidence="1">Multi-pass membrane protein</topology>
    </subcellularLocation>
</comment>
<dbReference type="InterPro" id="IPR000644">
    <property type="entry name" value="CBS_dom"/>
</dbReference>
<keyword evidence="3 9" id="KW-0813">Transport</keyword>
<feature type="transmembrane region" description="Helical" evidence="9">
    <location>
        <begin position="290"/>
        <end position="307"/>
    </location>
</feature>
<dbReference type="GO" id="GO:0005886">
    <property type="term" value="C:plasma membrane"/>
    <property type="evidence" value="ECO:0007669"/>
    <property type="project" value="UniProtKB-SubCell"/>
</dbReference>
<evidence type="ECO:0000256" key="9">
    <source>
        <dbReference type="RuleBase" id="RU362011"/>
    </source>
</evidence>
<dbReference type="PROSITE" id="PS51371">
    <property type="entry name" value="CBS"/>
    <property type="match status" value="2"/>
</dbReference>
<dbReference type="Gene3D" id="1.10.357.20">
    <property type="entry name" value="SLC41 divalent cation transporters, integral membrane domain"/>
    <property type="match status" value="1"/>
</dbReference>
<dbReference type="Gene3D" id="3.10.580.10">
    <property type="entry name" value="CBS-domain"/>
    <property type="match status" value="1"/>
</dbReference>
<keyword evidence="7 9" id="KW-0472">Membrane</keyword>
<dbReference type="AlphaFoldDB" id="A0A2U2AI90"/>
<dbReference type="Gene3D" id="1.25.60.10">
    <property type="entry name" value="MgtE N-terminal domain-like"/>
    <property type="match status" value="1"/>
</dbReference>
<feature type="transmembrane region" description="Helical" evidence="9">
    <location>
        <begin position="313"/>
        <end position="331"/>
    </location>
</feature>
<dbReference type="Pfam" id="PF01769">
    <property type="entry name" value="MgtE"/>
    <property type="match status" value="1"/>
</dbReference>